<feature type="compositionally biased region" description="Basic residues" evidence="1">
    <location>
        <begin position="385"/>
        <end position="402"/>
    </location>
</feature>
<dbReference type="AlphaFoldDB" id="A0A9P5ZQK1"/>
<dbReference type="Proteomes" id="UP000807025">
    <property type="component" value="Unassembled WGS sequence"/>
</dbReference>
<sequence length="439" mass="49646">MAPSNGKGIDCDEEWQDEPTIALPQIPTLQRGWVKGSRKAFLEEHLPRFKTAALAGRSKKTEVITAIINEYFKVYSWQLPVSEEPTTTPPPEQPDDMTSEEKKVKGEIIKRMTASIRSWMDYHATKLTTVLQRINTKSTSDPFALLLSQFTDISTKPAKLRTGWQVFEHEKFMSEMKETFNKEFNSSGLPEGKQASTRNQYIIDRFNALPPVVQEAYTQQGIDAHNASKEAINAQAEAELELSPSQRQALIERIGEFFGPLLTQLSELLKMHISLLVGGPEPKYGGDLNVLSPHIGTNKAPVPQRWDVAHPTEFQTVVDTFLDFLRTCYSPSDCKKASLLPEELDQYHVAQKNGEDEGEEAVNLPLANTKQPKPTHAQPKSKPNEKHKQHRSKSHSKAKLGGRHRESFSDSSQSERDHEDLRHRKKKAHKKSKSLLDDH</sequence>
<name>A0A9P5ZQK1_PLEER</name>
<reference evidence="2" key="1">
    <citation type="submission" date="2020-11" db="EMBL/GenBank/DDBJ databases">
        <authorList>
            <consortium name="DOE Joint Genome Institute"/>
            <person name="Ahrendt S."/>
            <person name="Riley R."/>
            <person name="Andreopoulos W."/>
            <person name="Labutti K."/>
            <person name="Pangilinan J."/>
            <person name="Ruiz-Duenas F.J."/>
            <person name="Barrasa J.M."/>
            <person name="Sanchez-Garcia M."/>
            <person name="Camarero S."/>
            <person name="Miyauchi S."/>
            <person name="Serrano A."/>
            <person name="Linde D."/>
            <person name="Babiker R."/>
            <person name="Drula E."/>
            <person name="Ayuso-Fernandez I."/>
            <person name="Pacheco R."/>
            <person name="Padilla G."/>
            <person name="Ferreira P."/>
            <person name="Barriuso J."/>
            <person name="Kellner H."/>
            <person name="Castanera R."/>
            <person name="Alfaro M."/>
            <person name="Ramirez L."/>
            <person name="Pisabarro A.G."/>
            <person name="Kuo A."/>
            <person name="Tritt A."/>
            <person name="Lipzen A."/>
            <person name="He G."/>
            <person name="Yan M."/>
            <person name="Ng V."/>
            <person name="Cullen D."/>
            <person name="Martin F."/>
            <person name="Rosso M.-N."/>
            <person name="Henrissat B."/>
            <person name="Hibbett D."/>
            <person name="Martinez A.T."/>
            <person name="Grigoriev I.V."/>
        </authorList>
    </citation>
    <scope>NUCLEOTIDE SEQUENCE</scope>
    <source>
        <strain evidence="2">ATCC 90797</strain>
    </source>
</reference>
<dbReference type="EMBL" id="MU154598">
    <property type="protein sequence ID" value="KAF9492642.1"/>
    <property type="molecule type" value="Genomic_DNA"/>
</dbReference>
<comment type="caution">
    <text evidence="2">The sequence shown here is derived from an EMBL/GenBank/DDBJ whole genome shotgun (WGS) entry which is preliminary data.</text>
</comment>
<evidence type="ECO:0000313" key="3">
    <source>
        <dbReference type="Proteomes" id="UP000807025"/>
    </source>
</evidence>
<proteinExistence type="predicted"/>
<feature type="region of interest" description="Disordered" evidence="1">
    <location>
        <begin position="365"/>
        <end position="439"/>
    </location>
</feature>
<dbReference type="OrthoDB" id="3058987at2759"/>
<feature type="region of interest" description="Disordered" evidence="1">
    <location>
        <begin position="82"/>
        <end position="103"/>
    </location>
</feature>
<accession>A0A9P5ZQK1</accession>
<feature type="compositionally biased region" description="Basic and acidic residues" evidence="1">
    <location>
        <begin position="403"/>
        <end position="422"/>
    </location>
</feature>
<gene>
    <name evidence="2" type="ORF">BDN71DRAFT_1591559</name>
</gene>
<keyword evidence="3" id="KW-1185">Reference proteome</keyword>
<evidence type="ECO:0000256" key="1">
    <source>
        <dbReference type="SAM" id="MobiDB-lite"/>
    </source>
</evidence>
<evidence type="ECO:0000313" key="2">
    <source>
        <dbReference type="EMBL" id="KAF9492642.1"/>
    </source>
</evidence>
<organism evidence="2 3">
    <name type="scientific">Pleurotus eryngii</name>
    <name type="common">Boletus of the steppes</name>
    <dbReference type="NCBI Taxonomy" id="5323"/>
    <lineage>
        <taxon>Eukaryota</taxon>
        <taxon>Fungi</taxon>
        <taxon>Dikarya</taxon>
        <taxon>Basidiomycota</taxon>
        <taxon>Agaricomycotina</taxon>
        <taxon>Agaricomycetes</taxon>
        <taxon>Agaricomycetidae</taxon>
        <taxon>Agaricales</taxon>
        <taxon>Pleurotineae</taxon>
        <taxon>Pleurotaceae</taxon>
        <taxon>Pleurotus</taxon>
    </lineage>
</organism>
<feature type="compositionally biased region" description="Basic residues" evidence="1">
    <location>
        <begin position="423"/>
        <end position="433"/>
    </location>
</feature>
<protein>
    <submittedName>
        <fullName evidence="2">Uncharacterized protein</fullName>
    </submittedName>
</protein>